<sequence length="472" mass="52097">MLVLNDNKQRVFQIETSALGRHSSDLENFEGSQAHSLASPPKFSKNPQSPTANLRSLDSQTPFCPNSRESEKSPLFCHSEGRQSLTEESLLSARGSLRESLATPLLCHSEGARSATEESPLSTKDSLIESPERQPFCHSEPPLGGEESLNESLVAKRDSSVVSLPQNDKLGYPQGKPTHNKHLQRKLLCHSKHCAESLFDSPEILQVCHSEGYGESLHKATRQSQSYCHSERSEESLYESLVAHRDSSVATLPQNDNKSQTSPSSEIYSHCDKIKSHEVPPLKASSGRGIYKGEGATSQFKPLPLIEKEKRESLTTPLVCHSKHCEESLSNLLESPQRFFGAEAPQNDKLCYPQKKFSQDDNVACMRGKLFCHSKHCEESLFDTPKILQVCHSEGGQRPTEESLPESLVAKRDSSLDSQAQNDKLTAFTRNPKSNDSQKAHRDSSPLAGVQNDNSGRVSSNSKRDSSAFANS</sequence>
<accession>A0A3D8I1V4</accession>
<feature type="compositionally biased region" description="Polar residues" evidence="1">
    <location>
        <begin position="45"/>
        <end position="64"/>
    </location>
</feature>
<comment type="caution">
    <text evidence="2">The sequence shown here is derived from an EMBL/GenBank/DDBJ whole genome shotgun (WGS) entry which is preliminary data.</text>
</comment>
<proteinExistence type="predicted"/>
<protein>
    <submittedName>
        <fullName evidence="2">Uncharacterized protein</fullName>
    </submittedName>
</protein>
<keyword evidence="3" id="KW-1185">Reference proteome</keyword>
<name>A0A3D8I1V4_9HELI</name>
<organism evidence="2 3">
    <name type="scientific">Helicobacter marmotae</name>
    <dbReference type="NCBI Taxonomy" id="152490"/>
    <lineage>
        <taxon>Bacteria</taxon>
        <taxon>Pseudomonadati</taxon>
        <taxon>Campylobacterota</taxon>
        <taxon>Epsilonproteobacteria</taxon>
        <taxon>Campylobacterales</taxon>
        <taxon>Helicobacteraceae</taxon>
        <taxon>Helicobacter</taxon>
    </lineage>
</organism>
<dbReference type="AlphaFoldDB" id="A0A3D8I1V4"/>
<dbReference type="Proteomes" id="UP000256599">
    <property type="component" value="Unassembled WGS sequence"/>
</dbReference>
<reference evidence="2 3" key="1">
    <citation type="submission" date="2018-04" db="EMBL/GenBank/DDBJ databases">
        <title>Novel Campyloabacter and Helicobacter Species and Strains.</title>
        <authorList>
            <person name="Mannion A.J."/>
            <person name="Shen Z."/>
            <person name="Fox J.G."/>
        </authorList>
    </citation>
    <scope>NUCLEOTIDE SEQUENCE [LARGE SCALE GENOMIC DNA]</scope>
    <source>
        <strain evidence="2 3">MIT 98-6070</strain>
    </source>
</reference>
<feature type="compositionally biased region" description="Polar residues" evidence="1">
    <location>
        <begin position="451"/>
        <end position="461"/>
    </location>
</feature>
<feature type="region of interest" description="Disordered" evidence="1">
    <location>
        <begin position="248"/>
        <end position="267"/>
    </location>
</feature>
<evidence type="ECO:0000313" key="2">
    <source>
        <dbReference type="EMBL" id="RDU58966.1"/>
    </source>
</evidence>
<feature type="region of interest" description="Disordered" evidence="1">
    <location>
        <begin position="108"/>
        <end position="148"/>
    </location>
</feature>
<dbReference type="EMBL" id="NXLR01000023">
    <property type="protein sequence ID" value="RDU58966.1"/>
    <property type="molecule type" value="Genomic_DNA"/>
</dbReference>
<evidence type="ECO:0000256" key="1">
    <source>
        <dbReference type="SAM" id="MobiDB-lite"/>
    </source>
</evidence>
<feature type="non-terminal residue" evidence="2">
    <location>
        <position position="472"/>
    </location>
</feature>
<evidence type="ECO:0000313" key="3">
    <source>
        <dbReference type="Proteomes" id="UP000256599"/>
    </source>
</evidence>
<feature type="region of interest" description="Disordered" evidence="1">
    <location>
        <begin position="393"/>
        <end position="472"/>
    </location>
</feature>
<feature type="compositionally biased region" description="Polar residues" evidence="1">
    <location>
        <begin position="416"/>
        <end position="435"/>
    </location>
</feature>
<feature type="region of interest" description="Disordered" evidence="1">
    <location>
        <begin position="31"/>
        <end position="81"/>
    </location>
</feature>
<gene>
    <name evidence="2" type="ORF">CQA63_08560</name>
</gene>